<gene>
    <name evidence="3" type="ORF">QE152_g32450</name>
</gene>
<evidence type="ECO:0000313" key="3">
    <source>
        <dbReference type="EMBL" id="KAK9695602.1"/>
    </source>
</evidence>
<dbReference type="EMBL" id="JASPKY010000476">
    <property type="protein sequence ID" value="KAK9695602.1"/>
    <property type="molecule type" value="Genomic_DNA"/>
</dbReference>
<keyword evidence="4" id="KW-1185">Reference proteome</keyword>
<evidence type="ECO:0000259" key="2">
    <source>
        <dbReference type="PROSITE" id="PS50800"/>
    </source>
</evidence>
<feature type="compositionally biased region" description="Basic and acidic residues" evidence="1">
    <location>
        <begin position="1"/>
        <end position="15"/>
    </location>
</feature>
<dbReference type="AlphaFoldDB" id="A0AAW1IZ19"/>
<dbReference type="SUPFAM" id="SSF68906">
    <property type="entry name" value="SAP domain"/>
    <property type="match status" value="1"/>
</dbReference>
<dbReference type="InterPro" id="IPR036361">
    <property type="entry name" value="SAP_dom_sf"/>
</dbReference>
<comment type="caution">
    <text evidence="3">The sequence shown here is derived from an EMBL/GenBank/DDBJ whole genome shotgun (WGS) entry which is preliminary data.</text>
</comment>
<reference evidence="3 4" key="1">
    <citation type="journal article" date="2024" name="BMC Genomics">
        <title>De novo assembly and annotation of Popillia japonica's genome with initial clues to its potential as an invasive pest.</title>
        <authorList>
            <person name="Cucini C."/>
            <person name="Boschi S."/>
            <person name="Funari R."/>
            <person name="Cardaioli E."/>
            <person name="Iannotti N."/>
            <person name="Marturano G."/>
            <person name="Paoli F."/>
            <person name="Bruttini M."/>
            <person name="Carapelli A."/>
            <person name="Frati F."/>
            <person name="Nardi F."/>
        </authorList>
    </citation>
    <scope>NUCLEOTIDE SEQUENCE [LARGE SCALE GENOMIC DNA]</scope>
    <source>
        <strain evidence="3">DMR45628</strain>
    </source>
</reference>
<feature type="region of interest" description="Disordered" evidence="1">
    <location>
        <begin position="1"/>
        <end position="21"/>
    </location>
</feature>
<proteinExistence type="predicted"/>
<dbReference type="InterPro" id="IPR003034">
    <property type="entry name" value="SAP_dom"/>
</dbReference>
<dbReference type="Gene3D" id="1.10.720.30">
    <property type="entry name" value="SAP domain"/>
    <property type="match status" value="1"/>
</dbReference>
<accession>A0AAW1IZ19</accession>
<feature type="domain" description="SAP" evidence="2">
    <location>
        <begin position="1"/>
        <end position="32"/>
    </location>
</feature>
<organism evidence="3 4">
    <name type="scientific">Popillia japonica</name>
    <name type="common">Japanese beetle</name>
    <dbReference type="NCBI Taxonomy" id="7064"/>
    <lineage>
        <taxon>Eukaryota</taxon>
        <taxon>Metazoa</taxon>
        <taxon>Ecdysozoa</taxon>
        <taxon>Arthropoda</taxon>
        <taxon>Hexapoda</taxon>
        <taxon>Insecta</taxon>
        <taxon>Pterygota</taxon>
        <taxon>Neoptera</taxon>
        <taxon>Endopterygota</taxon>
        <taxon>Coleoptera</taxon>
        <taxon>Polyphaga</taxon>
        <taxon>Scarabaeiformia</taxon>
        <taxon>Scarabaeidae</taxon>
        <taxon>Rutelinae</taxon>
        <taxon>Popillia</taxon>
    </lineage>
</organism>
<dbReference type="PROSITE" id="PS50800">
    <property type="entry name" value="SAP"/>
    <property type="match status" value="1"/>
</dbReference>
<name>A0AAW1IZ19_POPJA</name>
<evidence type="ECO:0000313" key="4">
    <source>
        <dbReference type="Proteomes" id="UP001458880"/>
    </source>
</evidence>
<dbReference type="Proteomes" id="UP001458880">
    <property type="component" value="Unassembled WGS sequence"/>
</dbReference>
<dbReference type="SMART" id="SM00513">
    <property type="entry name" value="SAP"/>
    <property type="match status" value="1"/>
</dbReference>
<protein>
    <submittedName>
        <fullName evidence="3">SAP domain</fullName>
    </submittedName>
</protein>
<sequence>MKVAELKQELRRRGEVTTGNKQQLVQKLKKLLKAEALATDDDSDNSYNSDDAAINLKRPTKDCRPRKNSYLKLLNYIQRLESKVRFLEISLSKFKKRTERGILSEHKIKGENVSNNAVPITNNGAAVISELRYESQQKETKNKILIISDTQGRDISKMAKKKN</sequence>
<dbReference type="Pfam" id="PF02037">
    <property type="entry name" value="SAP"/>
    <property type="match status" value="1"/>
</dbReference>
<evidence type="ECO:0000256" key="1">
    <source>
        <dbReference type="SAM" id="MobiDB-lite"/>
    </source>
</evidence>